<dbReference type="Pfam" id="PF01063">
    <property type="entry name" value="Aminotran_4"/>
    <property type="match status" value="1"/>
</dbReference>
<keyword evidence="16" id="KW-1185">Reference proteome</keyword>
<proteinExistence type="inferred from homology"/>
<keyword evidence="11" id="KW-0100">Branched-chain amino acid biosynthesis</keyword>
<evidence type="ECO:0000256" key="2">
    <source>
        <dbReference type="ARBA" id="ARBA00004824"/>
    </source>
</evidence>
<comment type="pathway">
    <text evidence="3">Amino-acid biosynthesis; L-valine biosynthesis; L-valine from pyruvate: step 4/4.</text>
</comment>
<comment type="similarity">
    <text evidence="5">Belongs to the class-IV pyridoxal-phosphate-dependent aminotransferase family.</text>
</comment>
<dbReference type="Gene3D" id="3.30.470.10">
    <property type="match status" value="1"/>
</dbReference>
<sequence>MATLDVKDIRFEKVAQTKEKTPEDKLGFGAVYTDHMLLIDWDDQEGWHDPRIVPYGPFSLDPATAVFHYGQAIFEGMKAYNENGKILLFRPDCNFERLNISADRLSLPDLDPEFALASLKKLLEIEKSWVPSSAGTSLYIRPFMFSTEKTLAVHTAKTVTYGVILSPSGAYFSSDLAPTKIYVEEEYVRAVRGGMGYAKTAGNYAGSYKGQDKAAALGYAQTLWLDGVERKYIEEVGAMNIFFKINGTYVTPALNGSILPGITRRSVIQLLEEAGETVEERHVSIEELLGGIEDGSVEEIFGTGTAAVVTPVGELAYRDKKYVVNDFKTGPGARNIYDRLTAIQLGKEEGPQGWSVEVCKV</sequence>
<dbReference type="InterPro" id="IPR043132">
    <property type="entry name" value="BCAT-like_C"/>
</dbReference>
<dbReference type="RefSeq" id="WP_256944382.1">
    <property type="nucleotide sequence ID" value="NZ_JANHNZ010000001.1"/>
</dbReference>
<evidence type="ECO:0000256" key="8">
    <source>
        <dbReference type="ARBA" id="ARBA00022605"/>
    </source>
</evidence>
<evidence type="ECO:0000256" key="14">
    <source>
        <dbReference type="ARBA" id="ARBA00049229"/>
    </source>
</evidence>
<dbReference type="InterPro" id="IPR005786">
    <property type="entry name" value="B_amino_transII"/>
</dbReference>
<keyword evidence="10" id="KW-0663">Pyridoxal phosphate</keyword>
<evidence type="ECO:0000256" key="4">
    <source>
        <dbReference type="ARBA" id="ARBA00005072"/>
    </source>
</evidence>
<dbReference type="CDD" id="cd01557">
    <property type="entry name" value="BCAT_beta_family"/>
    <property type="match status" value="1"/>
</dbReference>
<dbReference type="Gene3D" id="3.20.10.10">
    <property type="entry name" value="D-amino Acid Aminotransferase, subunit A, domain 2"/>
    <property type="match status" value="1"/>
</dbReference>
<gene>
    <name evidence="15" type="ORF">NPA36_01680</name>
</gene>
<dbReference type="PIRSF" id="PIRSF006468">
    <property type="entry name" value="BCAT1"/>
    <property type="match status" value="1"/>
</dbReference>
<dbReference type="InterPro" id="IPR001544">
    <property type="entry name" value="Aminotrans_IV"/>
</dbReference>
<evidence type="ECO:0000313" key="16">
    <source>
        <dbReference type="Proteomes" id="UP001059480"/>
    </source>
</evidence>
<reference evidence="15" key="1">
    <citation type="submission" date="2022-07" db="EMBL/GenBank/DDBJ databases">
        <authorList>
            <person name="Jung M.-Y."/>
            <person name="Lee M."/>
        </authorList>
    </citation>
    <scope>NUCLEOTIDE SEQUENCE</scope>
    <source>
        <strain evidence="15">S8</strain>
    </source>
</reference>
<evidence type="ECO:0000256" key="5">
    <source>
        <dbReference type="ARBA" id="ARBA00009320"/>
    </source>
</evidence>
<keyword evidence="7 15" id="KW-0032">Aminotransferase</keyword>
<dbReference type="EC" id="2.6.1.42" evidence="6"/>
<evidence type="ECO:0000313" key="15">
    <source>
        <dbReference type="EMBL" id="MCQ9209277.1"/>
    </source>
</evidence>
<dbReference type="InterPro" id="IPR036038">
    <property type="entry name" value="Aminotransferase-like"/>
</dbReference>
<dbReference type="GO" id="GO:0004084">
    <property type="term" value="F:branched-chain-amino-acid transaminase activity"/>
    <property type="evidence" value="ECO:0007669"/>
    <property type="project" value="UniProtKB-EC"/>
</dbReference>
<evidence type="ECO:0000256" key="11">
    <source>
        <dbReference type="ARBA" id="ARBA00023304"/>
    </source>
</evidence>
<dbReference type="Proteomes" id="UP001059480">
    <property type="component" value="Unassembled WGS sequence"/>
</dbReference>
<comment type="catalytic activity">
    <reaction evidence="14">
        <text>L-leucine + 2-oxoglutarate = 4-methyl-2-oxopentanoate + L-glutamate</text>
        <dbReference type="Rhea" id="RHEA:18321"/>
        <dbReference type="ChEBI" id="CHEBI:16810"/>
        <dbReference type="ChEBI" id="CHEBI:17865"/>
        <dbReference type="ChEBI" id="CHEBI:29985"/>
        <dbReference type="ChEBI" id="CHEBI:57427"/>
        <dbReference type="EC" id="2.6.1.42"/>
    </reaction>
</comment>
<dbReference type="InterPro" id="IPR043131">
    <property type="entry name" value="BCAT-like_N"/>
</dbReference>
<comment type="catalytic activity">
    <reaction evidence="13">
        <text>L-isoleucine + 2-oxoglutarate = (S)-3-methyl-2-oxopentanoate + L-glutamate</text>
        <dbReference type="Rhea" id="RHEA:24801"/>
        <dbReference type="ChEBI" id="CHEBI:16810"/>
        <dbReference type="ChEBI" id="CHEBI:29985"/>
        <dbReference type="ChEBI" id="CHEBI:35146"/>
        <dbReference type="ChEBI" id="CHEBI:58045"/>
        <dbReference type="EC" id="2.6.1.42"/>
    </reaction>
</comment>
<organism evidence="15 16">
    <name type="scientific">Granulicatella seriolae</name>
    <dbReference type="NCBI Taxonomy" id="2967226"/>
    <lineage>
        <taxon>Bacteria</taxon>
        <taxon>Bacillati</taxon>
        <taxon>Bacillota</taxon>
        <taxon>Bacilli</taxon>
        <taxon>Lactobacillales</taxon>
        <taxon>Carnobacteriaceae</taxon>
        <taxon>Granulicatella</taxon>
    </lineage>
</organism>
<evidence type="ECO:0000256" key="13">
    <source>
        <dbReference type="ARBA" id="ARBA00048798"/>
    </source>
</evidence>
<evidence type="ECO:0000256" key="6">
    <source>
        <dbReference type="ARBA" id="ARBA00013053"/>
    </source>
</evidence>
<accession>A0ABT1WL79</accession>
<evidence type="ECO:0000256" key="9">
    <source>
        <dbReference type="ARBA" id="ARBA00022679"/>
    </source>
</evidence>
<dbReference type="SUPFAM" id="SSF56752">
    <property type="entry name" value="D-aminoacid aminotransferase-like PLP-dependent enzymes"/>
    <property type="match status" value="1"/>
</dbReference>
<protein>
    <recommendedName>
        <fullName evidence="6">branched-chain-amino-acid transaminase</fullName>
        <ecNumber evidence="6">2.6.1.42</ecNumber>
    </recommendedName>
</protein>
<name>A0ABT1WL79_9LACT</name>
<dbReference type="PANTHER" id="PTHR11825:SF44">
    <property type="entry name" value="BRANCHED-CHAIN-AMINO-ACID AMINOTRANSFERASE"/>
    <property type="match status" value="1"/>
</dbReference>
<keyword evidence="9 15" id="KW-0808">Transferase</keyword>
<reference evidence="15" key="3">
    <citation type="journal article" date="2023" name="Microbiol. Resour. Announc.">
        <title>Draft Genome Sequence of Granulicatella sp. Strain S8, Isolated from a Marine Fish, Seriola quinqueradiata.</title>
        <authorList>
            <person name="Lee M."/>
            <person name="Farooq A."/>
            <person name="Jeong J.B."/>
            <person name="Jung M.Y."/>
        </authorList>
    </citation>
    <scope>NUCLEOTIDE SEQUENCE</scope>
    <source>
        <strain evidence="15">S8</strain>
    </source>
</reference>
<dbReference type="InterPro" id="IPR033939">
    <property type="entry name" value="BCAT_family"/>
</dbReference>
<evidence type="ECO:0000256" key="10">
    <source>
        <dbReference type="ARBA" id="ARBA00022898"/>
    </source>
</evidence>
<keyword evidence="8" id="KW-0028">Amino-acid biosynthesis</keyword>
<evidence type="ECO:0000256" key="12">
    <source>
        <dbReference type="ARBA" id="ARBA00048212"/>
    </source>
</evidence>
<dbReference type="EMBL" id="JANHNZ010000001">
    <property type="protein sequence ID" value="MCQ9209277.1"/>
    <property type="molecule type" value="Genomic_DNA"/>
</dbReference>
<dbReference type="PANTHER" id="PTHR11825">
    <property type="entry name" value="SUBGROUP IIII AMINOTRANSFERASE"/>
    <property type="match status" value="1"/>
</dbReference>
<dbReference type="NCBIfam" id="NF009897">
    <property type="entry name" value="PRK13357.1"/>
    <property type="match status" value="1"/>
</dbReference>
<comment type="caution">
    <text evidence="15">The sequence shown here is derived from an EMBL/GenBank/DDBJ whole genome shotgun (WGS) entry which is preliminary data.</text>
</comment>
<reference evidence="15" key="2">
    <citation type="journal article" date="2023" name="Curr. Microbiol.">
        <title>Granulicatella seriolae sp. nov., a Novel Facultative Anaerobe Isolated from Yellowtail Marine Fish.</title>
        <authorList>
            <person name="Lee M."/>
            <person name="Choi Y.J."/>
            <person name="Farooq A."/>
            <person name="Jeong J.B."/>
            <person name="Jung M.Y."/>
        </authorList>
    </citation>
    <scope>NUCLEOTIDE SEQUENCE</scope>
    <source>
        <strain evidence="15">S8</strain>
    </source>
</reference>
<comment type="cofactor">
    <cofactor evidence="1">
        <name>pyridoxal 5'-phosphate</name>
        <dbReference type="ChEBI" id="CHEBI:597326"/>
    </cofactor>
</comment>
<comment type="catalytic activity">
    <reaction evidence="12">
        <text>L-valine + 2-oxoglutarate = 3-methyl-2-oxobutanoate + L-glutamate</text>
        <dbReference type="Rhea" id="RHEA:24813"/>
        <dbReference type="ChEBI" id="CHEBI:11851"/>
        <dbReference type="ChEBI" id="CHEBI:16810"/>
        <dbReference type="ChEBI" id="CHEBI:29985"/>
        <dbReference type="ChEBI" id="CHEBI:57762"/>
        <dbReference type="EC" id="2.6.1.42"/>
    </reaction>
</comment>
<evidence type="ECO:0000256" key="1">
    <source>
        <dbReference type="ARBA" id="ARBA00001933"/>
    </source>
</evidence>
<dbReference type="NCBIfam" id="TIGR01123">
    <property type="entry name" value="ilvE_II"/>
    <property type="match status" value="1"/>
</dbReference>
<comment type="pathway">
    <text evidence="4">Amino-acid biosynthesis; L-leucine biosynthesis; L-leucine from 3-methyl-2-oxobutanoate: step 4/4.</text>
</comment>
<evidence type="ECO:0000256" key="3">
    <source>
        <dbReference type="ARBA" id="ARBA00004931"/>
    </source>
</evidence>
<evidence type="ECO:0000256" key="7">
    <source>
        <dbReference type="ARBA" id="ARBA00022576"/>
    </source>
</evidence>
<comment type="pathway">
    <text evidence="2">Amino-acid biosynthesis; L-isoleucine biosynthesis; L-isoleucine from 2-oxobutanoate: step 4/4.</text>
</comment>